<protein>
    <submittedName>
        <fullName evidence="2">Uncharacterized protein</fullName>
    </submittedName>
</protein>
<dbReference type="EMBL" id="JBJJXI010000031">
    <property type="protein sequence ID" value="KAL3403221.1"/>
    <property type="molecule type" value="Genomic_DNA"/>
</dbReference>
<evidence type="ECO:0000313" key="3">
    <source>
        <dbReference type="Proteomes" id="UP001627154"/>
    </source>
</evidence>
<keyword evidence="3" id="KW-1185">Reference proteome</keyword>
<keyword evidence="1" id="KW-1133">Transmembrane helix</keyword>
<feature type="transmembrane region" description="Helical" evidence="1">
    <location>
        <begin position="163"/>
        <end position="183"/>
    </location>
</feature>
<evidence type="ECO:0000313" key="2">
    <source>
        <dbReference type="EMBL" id="KAL3403221.1"/>
    </source>
</evidence>
<name>A0ABD2XCN4_9HYME</name>
<evidence type="ECO:0000256" key="1">
    <source>
        <dbReference type="SAM" id="Phobius"/>
    </source>
</evidence>
<dbReference type="AlphaFoldDB" id="A0ABD2XCN4"/>
<feature type="transmembrane region" description="Helical" evidence="1">
    <location>
        <begin position="195"/>
        <end position="215"/>
    </location>
</feature>
<dbReference type="Proteomes" id="UP001627154">
    <property type="component" value="Unassembled WGS sequence"/>
</dbReference>
<accession>A0ABD2XCN4</accession>
<keyword evidence="1" id="KW-0812">Transmembrane</keyword>
<sequence>MIHIDRRNGDVNFAAQPKLHSKSQFWNSGGWFFQLFVKQLQSLYSEYSHIRVAAAVAVAVLCCVYECRGIYTTLDASMKAAHAVGATLPMMICTHIRACLPAQCARMGHYYTMTLFEQFSRERILCKINSNTPRRCCEQQLTTRRRIERVMLSRKRIMYMHQGTARAVLAAAAATAAAGVRYITGHHPFGLLFSYLTPVMMMIMMIMIMTMMALWQTRIAVGSRQLAWVSLSRMYRNAIVCRGSRALGSLPYKAAGGLRLYVASTRNMDDVPLQLAHSNPRSIDRRAVAAAAYNGRRRYCTAVIIAPARSERSSRVRETRTVISLNTQRDWSVYAHNGYDHRSSKATISARITMLYCQYEVAREGVEEDESYLSRIIIKLRAAARGQIAPDNNDDLRTNRVFKRLKVLVCCCCCKGMRVSKRPFRPRSNYSSDPFASTVCNIIIEASSTSDSVHAADTSGRHVYSARQSLYTGRSR</sequence>
<proteinExistence type="predicted"/>
<reference evidence="2 3" key="1">
    <citation type="journal article" date="2024" name="bioRxiv">
        <title>A reference genome for Trichogramma kaykai: A tiny desert-dwelling parasitoid wasp with competing sex-ratio distorters.</title>
        <authorList>
            <person name="Culotta J."/>
            <person name="Lindsey A.R."/>
        </authorList>
    </citation>
    <scope>NUCLEOTIDE SEQUENCE [LARGE SCALE GENOMIC DNA]</scope>
    <source>
        <strain evidence="2 3">KSX58</strain>
    </source>
</reference>
<comment type="caution">
    <text evidence="2">The sequence shown here is derived from an EMBL/GenBank/DDBJ whole genome shotgun (WGS) entry which is preliminary data.</text>
</comment>
<gene>
    <name evidence="2" type="ORF">TKK_003833</name>
</gene>
<organism evidence="2 3">
    <name type="scientific">Trichogramma kaykai</name>
    <dbReference type="NCBI Taxonomy" id="54128"/>
    <lineage>
        <taxon>Eukaryota</taxon>
        <taxon>Metazoa</taxon>
        <taxon>Ecdysozoa</taxon>
        <taxon>Arthropoda</taxon>
        <taxon>Hexapoda</taxon>
        <taxon>Insecta</taxon>
        <taxon>Pterygota</taxon>
        <taxon>Neoptera</taxon>
        <taxon>Endopterygota</taxon>
        <taxon>Hymenoptera</taxon>
        <taxon>Apocrita</taxon>
        <taxon>Proctotrupomorpha</taxon>
        <taxon>Chalcidoidea</taxon>
        <taxon>Trichogrammatidae</taxon>
        <taxon>Trichogramma</taxon>
    </lineage>
</organism>
<keyword evidence="1" id="KW-0472">Membrane</keyword>